<protein>
    <submittedName>
        <fullName evidence="5">Uncharacterized protein LOC100576986 isoform X1</fullName>
    </submittedName>
</protein>
<feature type="compositionally biased region" description="Polar residues" evidence="1">
    <location>
        <begin position="487"/>
        <end position="499"/>
    </location>
</feature>
<dbReference type="AlphaFoldDB" id="A0A7M7GEZ5"/>
<feature type="signal peptide" evidence="2">
    <location>
        <begin position="1"/>
        <end position="23"/>
    </location>
</feature>
<proteinExistence type="predicted"/>
<accession>A0A8B6XUC2</accession>
<evidence type="ECO:0000313" key="4">
    <source>
        <dbReference type="Proteomes" id="UP000005203"/>
    </source>
</evidence>
<dbReference type="KEGG" id="ame:100576986"/>
<evidence type="ECO:0000256" key="1">
    <source>
        <dbReference type="SAM" id="MobiDB-lite"/>
    </source>
</evidence>
<feature type="compositionally biased region" description="Polar residues" evidence="1">
    <location>
        <begin position="509"/>
        <end position="537"/>
    </location>
</feature>
<accession>A0A7M7GEZ5</accession>
<reference evidence="3" key="1">
    <citation type="submission" date="2021-01" db="UniProtKB">
        <authorList>
            <consortium name="EnsemblMetazoa"/>
        </authorList>
    </citation>
    <scope>IDENTIFICATION</scope>
    <source>
        <strain evidence="3">DH4</strain>
    </source>
</reference>
<evidence type="ECO:0000313" key="3">
    <source>
        <dbReference type="EnsemblMetazoa" id="XP_003251314"/>
    </source>
</evidence>
<feature type="compositionally biased region" description="Basic and acidic residues" evidence="1">
    <location>
        <begin position="560"/>
        <end position="569"/>
    </location>
</feature>
<dbReference type="RefSeq" id="XP_003251314.2">
    <property type="nucleotide sequence ID" value="XM_003251266.4"/>
</dbReference>
<dbReference type="Proteomes" id="UP000005203">
    <property type="component" value="Linkage group LG2"/>
</dbReference>
<evidence type="ECO:0000256" key="2">
    <source>
        <dbReference type="SAM" id="SignalP"/>
    </source>
</evidence>
<dbReference type="GeneID" id="100576986"/>
<sequence length="868" mass="93018">MSRRLSKIYPLLLFFIWTNLVISMPAPPPSRRSFEAASGDVAGFSNVPKILEIQLPLRIATKEDLVAWARYVMGLMASRINITLTTVKESPSRVVGGGTEKMAKQARQYPVRNNPAYRYFEADGSTAMDDDGLRHLVKSFENARYAENARSLGRATSIDKIPAPVRIVGDVENSARNGDVQSYSTSRLPTIAMVDGAIGKSSFNDRRPIFQPIFAISDSTIPSPLDVNIPGASKHPIDDSFDSANSLKTGDRQLFVPQFPNFGPAIELKPNDIFPTSAVSPPTRAYLPVATTTVAAHDNVEFPNDPFVARYLLYGRNVSSNLLPDTVAPLLEIASSPPTGRNVSPSRNDIGNTTTATPLFNVPFEAVITFTRDHIRPTADSGDEGGEYSALEDRFPPYFEYTSNRTLTNESGQINVVLDDEGRTIEAGVKEERRKEERKKDEGSKGEKSKKRKPEKKTSPLGQLIKSFAALRRNSTLATNLAPPLPSKQQTSSTTQRIPSRQEIPPPTRTQLYSTTEKTSALRQGRRNATSLAQQQIEGTRREKERGGGVGAREEDESKEGDNGDREGIENEASSEEENSSEEGGGGPIKAIIDLLQLAAPILEDLSDPESETDIADVLEVGIPLLQDLSQGDDETPGVDFPGLLVPILLQISGEDGQRDSGAILTPLLQLSAPLIGPLVGPLVGPLSRQSSQPAGQGSSISNLIKGLLAPLLEPIGPYGKMTQLSNLIAGIVSSLSKNSGAGGASDLTSLVKAVVAGSVAGTSAGSSGNKDSYGAAYGTDNSYNGYLNAPSKNTSLGSSINDILNAILKVVASLVNAISAILAASSNSSNEPQPYPSPPKPYAKPYKMIRPADYVSITTGKPERVRI</sequence>
<dbReference type="EnsemblMetazoa" id="XM_003251266">
    <property type="protein sequence ID" value="XP_003251314"/>
    <property type="gene ID" value="LOC100576986"/>
</dbReference>
<name>A0A7M7GEZ5_APIME</name>
<gene>
    <name evidence="5" type="primary">LOC100576986</name>
</gene>
<feature type="region of interest" description="Disordered" evidence="1">
    <location>
        <begin position="427"/>
        <end position="463"/>
    </location>
</feature>
<organism evidence="3">
    <name type="scientific">Apis mellifera</name>
    <name type="common">Honeybee</name>
    <dbReference type="NCBI Taxonomy" id="7460"/>
    <lineage>
        <taxon>Eukaryota</taxon>
        <taxon>Metazoa</taxon>
        <taxon>Ecdysozoa</taxon>
        <taxon>Arthropoda</taxon>
        <taxon>Hexapoda</taxon>
        <taxon>Insecta</taxon>
        <taxon>Pterygota</taxon>
        <taxon>Neoptera</taxon>
        <taxon>Endopterygota</taxon>
        <taxon>Hymenoptera</taxon>
        <taxon>Apocrita</taxon>
        <taxon>Aculeata</taxon>
        <taxon>Apoidea</taxon>
        <taxon>Anthophila</taxon>
        <taxon>Apidae</taxon>
        <taxon>Apis</taxon>
    </lineage>
</organism>
<keyword evidence="4" id="KW-1185">Reference proteome</keyword>
<keyword evidence="2" id="KW-0732">Signal</keyword>
<reference evidence="5" key="2">
    <citation type="submission" date="2025-04" db="UniProtKB">
        <authorList>
            <consortium name="RefSeq"/>
        </authorList>
    </citation>
    <scope>IDENTIFICATION</scope>
    <source>
        <strain evidence="5">DH4</strain>
        <tissue evidence="5">Whole body</tissue>
    </source>
</reference>
<feature type="region of interest" description="Disordered" evidence="1">
    <location>
        <begin position="478"/>
        <end position="588"/>
    </location>
</feature>
<feature type="chain" id="PRO_5044659348" evidence="2">
    <location>
        <begin position="24"/>
        <end position="868"/>
    </location>
</feature>
<feature type="compositionally biased region" description="Basic and acidic residues" evidence="1">
    <location>
        <begin position="427"/>
        <end position="447"/>
    </location>
</feature>
<evidence type="ECO:0000313" key="5">
    <source>
        <dbReference type="RefSeq" id="XP_003251314.2"/>
    </source>
</evidence>
<dbReference type="OrthoDB" id="7683176at2759"/>